<reference evidence="2" key="1">
    <citation type="submission" date="2013-09" db="EMBL/GenBank/DDBJ databases">
        <title>Corchorus olitorius genome sequencing.</title>
        <authorList>
            <person name="Alam M."/>
            <person name="Haque M.S."/>
            <person name="Islam M.S."/>
            <person name="Emdad E.M."/>
            <person name="Islam M.M."/>
            <person name="Ahmed B."/>
            <person name="Halim A."/>
            <person name="Hossen Q.M.M."/>
            <person name="Hossain M.Z."/>
            <person name="Ahmed R."/>
            <person name="Khan M.M."/>
            <person name="Islam R."/>
            <person name="Rashid M.M."/>
            <person name="Khan S.A."/>
            <person name="Rahman M.S."/>
            <person name="Alam M."/>
            <person name="Yahiya A.S."/>
            <person name="Khan M.S."/>
            <person name="Azam M.S."/>
            <person name="Haque T."/>
            <person name="Lashkar M.Z.H."/>
            <person name="Akhand A.I."/>
            <person name="Morshed G."/>
            <person name="Roy S."/>
            <person name="Uddin K.S."/>
            <person name="Rabeya T."/>
            <person name="Hossain A.S."/>
            <person name="Chowdhury A."/>
            <person name="Snigdha A.R."/>
            <person name="Mortoza M.S."/>
            <person name="Matin S.A."/>
            <person name="Hoque S.M.E."/>
            <person name="Islam M.K."/>
            <person name="Roy D.K."/>
            <person name="Haider R."/>
            <person name="Moosa M.M."/>
            <person name="Elias S.M."/>
            <person name="Hasan A.M."/>
            <person name="Jahan S."/>
            <person name="Shafiuddin M."/>
            <person name="Mahmood N."/>
            <person name="Shommy N.S."/>
        </authorList>
    </citation>
    <scope>NUCLEOTIDE SEQUENCE [LARGE SCALE GENOMIC DNA]</scope>
    <source>
        <strain evidence="2">cv. O-4</strain>
    </source>
</reference>
<keyword evidence="2" id="KW-1185">Reference proteome</keyword>
<organism evidence="1 2">
    <name type="scientific">Corchorus olitorius</name>
    <dbReference type="NCBI Taxonomy" id="93759"/>
    <lineage>
        <taxon>Eukaryota</taxon>
        <taxon>Viridiplantae</taxon>
        <taxon>Streptophyta</taxon>
        <taxon>Embryophyta</taxon>
        <taxon>Tracheophyta</taxon>
        <taxon>Spermatophyta</taxon>
        <taxon>Magnoliopsida</taxon>
        <taxon>eudicotyledons</taxon>
        <taxon>Gunneridae</taxon>
        <taxon>Pentapetalae</taxon>
        <taxon>rosids</taxon>
        <taxon>malvids</taxon>
        <taxon>Malvales</taxon>
        <taxon>Malvaceae</taxon>
        <taxon>Grewioideae</taxon>
        <taxon>Apeibeae</taxon>
        <taxon>Corchorus</taxon>
    </lineage>
</organism>
<protein>
    <submittedName>
        <fullName evidence="1">Uncharacterized protein</fullName>
    </submittedName>
</protein>
<evidence type="ECO:0000313" key="2">
    <source>
        <dbReference type="Proteomes" id="UP000187203"/>
    </source>
</evidence>
<name>A0A1R3KFP5_9ROSI</name>
<comment type="caution">
    <text evidence="1">The sequence shown here is derived from an EMBL/GenBank/DDBJ whole genome shotgun (WGS) entry which is preliminary data.</text>
</comment>
<dbReference type="AlphaFoldDB" id="A0A1R3KFP5"/>
<accession>A0A1R3KFP5</accession>
<evidence type="ECO:0000313" key="1">
    <source>
        <dbReference type="EMBL" id="OMP05900.1"/>
    </source>
</evidence>
<dbReference type="OrthoDB" id="1699974at2759"/>
<gene>
    <name evidence="1" type="ORF">COLO4_08466</name>
</gene>
<proteinExistence type="predicted"/>
<dbReference type="Proteomes" id="UP000187203">
    <property type="component" value="Unassembled WGS sequence"/>
</dbReference>
<dbReference type="EMBL" id="AWUE01013790">
    <property type="protein sequence ID" value="OMP05900.1"/>
    <property type="molecule type" value="Genomic_DNA"/>
</dbReference>
<sequence length="55" mass="6405">MSADPLLNVVDKDIESAPTIEDDVEDENITVVKVTNEWTNFQDELAMKMFEVYRR</sequence>